<dbReference type="GO" id="GO:0034551">
    <property type="term" value="P:mitochondrial respiratory chain complex III assembly"/>
    <property type="evidence" value="ECO:0007669"/>
    <property type="project" value="InterPro"/>
</dbReference>
<evidence type="ECO:0000256" key="8">
    <source>
        <dbReference type="ARBA" id="ARBA00031830"/>
    </source>
</evidence>
<dbReference type="AlphaFoldDB" id="A0AAN9WGA5"/>
<sequence>MDILRRQVLNAFKDLHKARKIVFSGDSYALEGARQKINAEFKKNKHIKDPLAIQEMVVLSKSVEKELRTSVVQAEEISPGTYRLKITPETKKLDNVPFKDCGS</sequence>
<name>A0AAN9WGA5_9ORTH</name>
<evidence type="ECO:0000256" key="6">
    <source>
        <dbReference type="ARBA" id="ARBA00025809"/>
    </source>
</evidence>
<evidence type="ECO:0000256" key="5">
    <source>
        <dbReference type="ARBA" id="ARBA00025430"/>
    </source>
</evidence>
<feature type="domain" description="Complex 1 LYR protein" evidence="9">
    <location>
        <begin position="6"/>
        <end position="57"/>
    </location>
</feature>
<keyword evidence="3" id="KW-0496">Mitochondrion</keyword>
<dbReference type="EMBL" id="JAZDUA010000031">
    <property type="protein sequence ID" value="KAK7871974.1"/>
    <property type="molecule type" value="Genomic_DNA"/>
</dbReference>
<dbReference type="Pfam" id="PF05347">
    <property type="entry name" value="Complex1_LYR"/>
    <property type="match status" value="1"/>
</dbReference>
<evidence type="ECO:0000259" key="9">
    <source>
        <dbReference type="Pfam" id="PF05347"/>
    </source>
</evidence>
<keyword evidence="4" id="KW-0143">Chaperone</keyword>
<evidence type="ECO:0000256" key="1">
    <source>
        <dbReference type="ARBA" id="ARBA00004305"/>
    </source>
</evidence>
<evidence type="ECO:0000313" key="10">
    <source>
        <dbReference type="EMBL" id="KAK7871974.1"/>
    </source>
</evidence>
<dbReference type="PANTHER" id="PTHR46749:SF1">
    <property type="entry name" value="COMPLEX III ASSEMBLY FACTOR LYRM7"/>
    <property type="match status" value="1"/>
</dbReference>
<dbReference type="InterPro" id="IPR050435">
    <property type="entry name" value="MZM1/LYRM7"/>
</dbReference>
<evidence type="ECO:0000256" key="4">
    <source>
        <dbReference type="ARBA" id="ARBA00023186"/>
    </source>
</evidence>
<reference evidence="10 11" key="1">
    <citation type="submission" date="2024-03" db="EMBL/GenBank/DDBJ databases">
        <title>The genome assembly and annotation of the cricket Gryllus longicercus Weissman &amp; Gray.</title>
        <authorList>
            <person name="Szrajer S."/>
            <person name="Gray D."/>
            <person name="Ylla G."/>
        </authorList>
    </citation>
    <scope>NUCLEOTIDE SEQUENCE [LARGE SCALE GENOMIC DNA]</scope>
    <source>
        <strain evidence="10">DAG 2021-001</strain>
        <tissue evidence="10">Whole body minus gut</tissue>
    </source>
</reference>
<dbReference type="GO" id="GO:0005759">
    <property type="term" value="C:mitochondrial matrix"/>
    <property type="evidence" value="ECO:0007669"/>
    <property type="project" value="UniProtKB-SubCell"/>
</dbReference>
<comment type="caution">
    <text evidence="10">The sequence shown here is derived from an EMBL/GenBank/DDBJ whole genome shotgun (WGS) entry which is preliminary data.</text>
</comment>
<dbReference type="CDD" id="cd20267">
    <property type="entry name" value="Complex1_LYR_LYRM7"/>
    <property type="match status" value="1"/>
</dbReference>
<comment type="function">
    <text evidence="5">Assembly factor required for Rieske Fe-S protein UQCRFS1 incorporation into the cytochrome b-c1 (CIII) complex. Functions as a chaperone, binding to this subunit within the mitochondrial matrix and stabilizing it prior to its translocation and insertion into the late CIII dimeric intermediate within the mitochondrial inner membrane.</text>
</comment>
<comment type="similarity">
    <text evidence="2">Belongs to the complex I LYR family.</text>
</comment>
<comment type="subcellular location">
    <subcellularLocation>
        <location evidence="1">Mitochondrion matrix</location>
    </subcellularLocation>
</comment>
<accession>A0AAN9WGA5</accession>
<gene>
    <name evidence="10" type="ORF">R5R35_004766</name>
</gene>
<organism evidence="10 11">
    <name type="scientific">Gryllus longicercus</name>
    <dbReference type="NCBI Taxonomy" id="2509291"/>
    <lineage>
        <taxon>Eukaryota</taxon>
        <taxon>Metazoa</taxon>
        <taxon>Ecdysozoa</taxon>
        <taxon>Arthropoda</taxon>
        <taxon>Hexapoda</taxon>
        <taxon>Insecta</taxon>
        <taxon>Pterygota</taxon>
        <taxon>Neoptera</taxon>
        <taxon>Polyneoptera</taxon>
        <taxon>Orthoptera</taxon>
        <taxon>Ensifera</taxon>
        <taxon>Gryllidea</taxon>
        <taxon>Grylloidea</taxon>
        <taxon>Gryllidae</taxon>
        <taxon>Gryllinae</taxon>
        <taxon>Gryllus</taxon>
    </lineage>
</organism>
<dbReference type="Proteomes" id="UP001378592">
    <property type="component" value="Unassembled WGS sequence"/>
</dbReference>
<protein>
    <recommendedName>
        <fullName evidence="7">Complex III assembly factor LYRM7</fullName>
    </recommendedName>
    <alternativeName>
        <fullName evidence="8">LYR motif-containing protein 7</fullName>
    </alternativeName>
</protein>
<comment type="subunit">
    <text evidence="6">Interacts with UQCRFS1.</text>
</comment>
<evidence type="ECO:0000256" key="7">
    <source>
        <dbReference type="ARBA" id="ARBA00026165"/>
    </source>
</evidence>
<dbReference type="GO" id="GO:0044183">
    <property type="term" value="F:protein folding chaperone"/>
    <property type="evidence" value="ECO:0007669"/>
    <property type="project" value="TreeGrafter"/>
</dbReference>
<dbReference type="PANTHER" id="PTHR46749">
    <property type="entry name" value="COMPLEX III ASSEMBLY FACTOR LYRM7"/>
    <property type="match status" value="1"/>
</dbReference>
<proteinExistence type="inferred from homology"/>
<evidence type="ECO:0000256" key="3">
    <source>
        <dbReference type="ARBA" id="ARBA00023128"/>
    </source>
</evidence>
<keyword evidence="11" id="KW-1185">Reference proteome</keyword>
<dbReference type="InterPro" id="IPR045298">
    <property type="entry name" value="Complex1_LYR_LYRM7"/>
</dbReference>
<evidence type="ECO:0000313" key="11">
    <source>
        <dbReference type="Proteomes" id="UP001378592"/>
    </source>
</evidence>
<evidence type="ECO:0000256" key="2">
    <source>
        <dbReference type="ARBA" id="ARBA00009508"/>
    </source>
</evidence>
<dbReference type="InterPro" id="IPR008011">
    <property type="entry name" value="Complex1_LYR_dom"/>
</dbReference>